<evidence type="ECO:0000313" key="10">
    <source>
        <dbReference type="EMBL" id="VBB10345.1"/>
    </source>
</evidence>
<evidence type="ECO:0000313" key="11">
    <source>
        <dbReference type="Proteomes" id="UP000268684"/>
    </source>
</evidence>
<comment type="subunit">
    <text evidence="8">The complex is composed of two ATP-binding proteins (PotA), two transmembrane proteins (PotB and PotC) and a solute-binding protein (PotD).</text>
</comment>
<dbReference type="GeneID" id="71052949"/>
<dbReference type="GO" id="GO:0005524">
    <property type="term" value="F:ATP binding"/>
    <property type="evidence" value="ECO:0007669"/>
    <property type="project" value="UniProtKB-KW"/>
</dbReference>
<dbReference type="FunFam" id="3.40.50.300:FF:000133">
    <property type="entry name" value="Spermidine/putrescine import ATP-binding protein PotA"/>
    <property type="match status" value="1"/>
</dbReference>
<dbReference type="InterPro" id="IPR008995">
    <property type="entry name" value="Mo/tungstate-bd_C_term_dom"/>
</dbReference>
<keyword evidence="1 8" id="KW-0813">Transport</keyword>
<dbReference type="InterPro" id="IPR050093">
    <property type="entry name" value="ABC_SmlMolc_Importer"/>
</dbReference>
<evidence type="ECO:0000256" key="8">
    <source>
        <dbReference type="RuleBase" id="RU364083"/>
    </source>
</evidence>
<dbReference type="PROSITE" id="PS00211">
    <property type="entry name" value="ABC_TRANSPORTER_1"/>
    <property type="match status" value="1"/>
</dbReference>
<dbReference type="PROSITE" id="PS50893">
    <property type="entry name" value="ABC_TRANSPORTER_2"/>
    <property type="match status" value="1"/>
</dbReference>
<sequence length="386" mass="41955">MNSQSSAPVAGAPSSVSTSGADVRAENFVQIVDVVKKFGDTEAVRSVNLNVRQGELFALLGSSGCGKSTLLRMLAGLETVTSGKILIDGEDLAQMPPYKRPVNMMFQSYALFPHMSVESNVAFGLKQEGTPKGELKERVASALELVQMSKYAKRKPHQLSGGQQQRVALARSLVKRPKLLLLDEPMSALDKQIRQRTQIELVNILNKVGVTCIMVTHDQEEAMTMANRLAVMSEGQIVQIGSPNEVYEYPNSRFSAEFIGSTNLFDGVTVEDEPDHVYIESPELPSRLYVSHGISGPLGMPVTVSVRPERIALTRKPPEGAFNWARGRISNVAYMGGYSLYHVKLDAGKTVIANVSSLAITELDTPALGDEIYVRWSATAGVVLTS</sequence>
<keyword evidence="2 8" id="KW-1003">Cell membrane</keyword>
<keyword evidence="5 8" id="KW-0067">ATP-binding</keyword>
<dbReference type="InterPro" id="IPR003593">
    <property type="entry name" value="AAA+_ATPase"/>
</dbReference>
<keyword evidence="11" id="KW-1185">Reference proteome</keyword>
<accession>A0AAJ5T2D1</accession>
<feature type="domain" description="ABC transporter" evidence="9">
    <location>
        <begin position="29"/>
        <end position="259"/>
    </location>
</feature>
<dbReference type="Gene3D" id="3.40.50.300">
    <property type="entry name" value="P-loop containing nucleotide triphosphate hydrolases"/>
    <property type="match status" value="1"/>
</dbReference>
<dbReference type="InterPro" id="IPR017871">
    <property type="entry name" value="ABC_transporter-like_CS"/>
</dbReference>
<dbReference type="InterPro" id="IPR003439">
    <property type="entry name" value="ABC_transporter-like_ATP-bd"/>
</dbReference>
<dbReference type="Gene3D" id="2.40.50.100">
    <property type="match status" value="1"/>
</dbReference>
<evidence type="ECO:0000256" key="6">
    <source>
        <dbReference type="ARBA" id="ARBA00022967"/>
    </source>
</evidence>
<comment type="function">
    <text evidence="8">Part of the ABC transporter complex PotABCD involved in spermidine/putrescine import. Responsible for energy coupling to the transport system.</text>
</comment>
<evidence type="ECO:0000256" key="4">
    <source>
        <dbReference type="ARBA" id="ARBA00022741"/>
    </source>
</evidence>
<dbReference type="InterPro" id="IPR013611">
    <property type="entry name" value="Transp-assoc_OB_typ2"/>
</dbReference>
<dbReference type="PANTHER" id="PTHR42781:SF5">
    <property type="entry name" value="PUTRESCINE TRANSPORT ATP-BINDING PROTEIN POTG"/>
    <property type="match status" value="1"/>
</dbReference>
<evidence type="ECO:0000256" key="5">
    <source>
        <dbReference type="ARBA" id="ARBA00022840"/>
    </source>
</evidence>
<dbReference type="GO" id="GO:0043190">
    <property type="term" value="C:ATP-binding cassette (ABC) transporter complex"/>
    <property type="evidence" value="ECO:0007669"/>
    <property type="project" value="InterPro"/>
</dbReference>
<dbReference type="AlphaFoldDB" id="A0AAJ5T2D1"/>
<dbReference type="GO" id="GO:0016887">
    <property type="term" value="F:ATP hydrolysis activity"/>
    <property type="evidence" value="ECO:0007669"/>
    <property type="project" value="InterPro"/>
</dbReference>
<evidence type="ECO:0000256" key="1">
    <source>
        <dbReference type="ARBA" id="ARBA00022448"/>
    </source>
</evidence>
<dbReference type="GO" id="GO:0015847">
    <property type="term" value="P:putrescine transport"/>
    <property type="evidence" value="ECO:0007669"/>
    <property type="project" value="UniProtKB-ARBA"/>
</dbReference>
<evidence type="ECO:0000256" key="3">
    <source>
        <dbReference type="ARBA" id="ARBA00022519"/>
    </source>
</evidence>
<dbReference type="Pfam" id="PF08402">
    <property type="entry name" value="TOBE_2"/>
    <property type="match status" value="1"/>
</dbReference>
<dbReference type="GO" id="GO:0015417">
    <property type="term" value="F:ABC-type polyamine transporter activity"/>
    <property type="evidence" value="ECO:0007669"/>
    <property type="project" value="UniProtKB-EC"/>
</dbReference>
<keyword evidence="3" id="KW-0997">Cell inner membrane</keyword>
<dbReference type="EMBL" id="LR025742">
    <property type="protein sequence ID" value="VBB10345.1"/>
    <property type="molecule type" value="Genomic_DNA"/>
</dbReference>
<dbReference type="PANTHER" id="PTHR42781">
    <property type="entry name" value="SPERMIDINE/PUTRESCINE IMPORT ATP-BINDING PROTEIN POTA"/>
    <property type="match status" value="1"/>
</dbReference>
<dbReference type="SUPFAM" id="SSF50331">
    <property type="entry name" value="MOP-like"/>
    <property type="match status" value="1"/>
</dbReference>
<keyword evidence="4 8" id="KW-0547">Nucleotide-binding</keyword>
<dbReference type="EC" id="7.6.2.11" evidence="8"/>
<keyword evidence="7 8" id="KW-0472">Membrane</keyword>
<dbReference type="KEGG" id="bstl:BBJ41_03240"/>
<organism evidence="10 11">
    <name type="scientific">Burkholderia stabilis</name>
    <dbReference type="NCBI Taxonomy" id="95485"/>
    <lineage>
        <taxon>Bacteria</taxon>
        <taxon>Pseudomonadati</taxon>
        <taxon>Pseudomonadota</taxon>
        <taxon>Betaproteobacteria</taxon>
        <taxon>Burkholderiales</taxon>
        <taxon>Burkholderiaceae</taxon>
        <taxon>Burkholderia</taxon>
        <taxon>Burkholderia cepacia complex</taxon>
    </lineage>
</organism>
<evidence type="ECO:0000259" key="9">
    <source>
        <dbReference type="PROSITE" id="PS50893"/>
    </source>
</evidence>
<dbReference type="InterPro" id="IPR027417">
    <property type="entry name" value="P-loop_NTPase"/>
</dbReference>
<keyword evidence="6 8" id="KW-1278">Translocase</keyword>
<evidence type="ECO:0000256" key="2">
    <source>
        <dbReference type="ARBA" id="ARBA00022475"/>
    </source>
</evidence>
<dbReference type="RefSeq" id="WP_069745292.1">
    <property type="nucleotide sequence ID" value="NZ_CADFDX010000011.1"/>
</dbReference>
<gene>
    <name evidence="10" type="primary">potA_5</name>
    <name evidence="8" type="synonym">potA</name>
    <name evidence="10" type="ORF">BSTAB16_0451</name>
</gene>
<proteinExistence type="inferred from homology"/>
<comment type="similarity">
    <text evidence="8">Belongs to the ABC transporter superfamily. Spermidine/putrescine importer (TC 3.A.1.11.1) family.</text>
</comment>
<dbReference type="NCBIfam" id="TIGR01187">
    <property type="entry name" value="potA"/>
    <property type="match status" value="1"/>
</dbReference>
<name>A0AAJ5T2D1_9BURK</name>
<protein>
    <recommendedName>
        <fullName evidence="8">Spermidine/putrescine import ATP-binding protein PotA</fullName>
        <ecNumber evidence="8">7.6.2.11</ecNumber>
    </recommendedName>
</protein>
<dbReference type="SUPFAM" id="SSF52540">
    <property type="entry name" value="P-loop containing nucleoside triphosphate hydrolases"/>
    <property type="match status" value="1"/>
</dbReference>
<dbReference type="Proteomes" id="UP000268684">
    <property type="component" value="Chromosome I"/>
</dbReference>
<evidence type="ECO:0000256" key="7">
    <source>
        <dbReference type="ARBA" id="ARBA00023136"/>
    </source>
</evidence>
<comment type="catalytic activity">
    <reaction evidence="8">
        <text>ATP + H2O + polyamine-[polyamine-binding protein]Side 1 = ADP + phosphate + polyamineSide 2 + [polyamine-binding protein]Side 1.</text>
        <dbReference type="EC" id="7.6.2.11"/>
    </reaction>
</comment>
<dbReference type="SMART" id="SM00382">
    <property type="entry name" value="AAA"/>
    <property type="match status" value="1"/>
</dbReference>
<dbReference type="Pfam" id="PF00005">
    <property type="entry name" value="ABC_tran"/>
    <property type="match status" value="1"/>
</dbReference>
<dbReference type="InterPro" id="IPR005893">
    <property type="entry name" value="PotA-like"/>
</dbReference>
<reference evidence="10 11" key="1">
    <citation type="submission" date="2017-11" db="EMBL/GenBank/DDBJ databases">
        <authorList>
            <person name="Seth-Smith MB H."/>
        </authorList>
    </citation>
    <scope>NUCLEOTIDE SEQUENCE [LARGE SCALE GENOMIC DNA]</scope>
    <source>
        <strain evidence="10">E</strain>
    </source>
</reference>